<evidence type="ECO:0000313" key="5">
    <source>
        <dbReference type="WBParaSite" id="sdigi.contig375.g7857.t1"/>
    </source>
</evidence>
<feature type="domain" description="ShKT" evidence="3">
    <location>
        <begin position="121"/>
        <end position="152"/>
    </location>
</feature>
<protein>
    <submittedName>
        <fullName evidence="5">ShKT domain-containing protein</fullName>
    </submittedName>
</protein>
<comment type="caution">
    <text evidence="1">Lacks conserved residue(s) required for the propagation of feature annotation.</text>
</comment>
<evidence type="ECO:0000256" key="1">
    <source>
        <dbReference type="PROSITE-ProRule" id="PRU01005"/>
    </source>
</evidence>
<dbReference type="Gene3D" id="1.10.10.1940">
    <property type="match status" value="1"/>
</dbReference>
<keyword evidence="2" id="KW-0732">Signal</keyword>
<feature type="domain" description="ShKT" evidence="3">
    <location>
        <begin position="77"/>
        <end position="117"/>
    </location>
</feature>
<keyword evidence="4" id="KW-1185">Reference proteome</keyword>
<dbReference type="SMART" id="SM00254">
    <property type="entry name" value="ShKT"/>
    <property type="match status" value="4"/>
</dbReference>
<dbReference type="AlphaFoldDB" id="A0A915PSD7"/>
<feature type="disulfide bond" evidence="1">
    <location>
        <begin position="136"/>
        <end position="149"/>
    </location>
</feature>
<feature type="signal peptide" evidence="2">
    <location>
        <begin position="1"/>
        <end position="23"/>
    </location>
</feature>
<dbReference type="WBParaSite" id="sdigi.contig375.g7857.t1">
    <property type="protein sequence ID" value="sdigi.contig375.g7857.t1"/>
    <property type="gene ID" value="sdigi.contig375.g7857"/>
</dbReference>
<sequence length="213" mass="23207">MSLSMLLPLIIILLIILMIKSQAEECDCNDEYEKPFCDGINKENDCYVDEDKKVLSAKGIHCAKSCETCCKLPGFQCEDHAVHLKCAAVKAKGLCTTANGIVLSLISAECPRTCGLCGQECVDSNPIICSILKSSCQNEESKKLCPKTCNICQPPNLCFDTTKDCSLFKDSCNDAKLKPLMQLSCNETCGFCDSDSELQSQTTAEPCVDADSR</sequence>
<evidence type="ECO:0000256" key="2">
    <source>
        <dbReference type="SAM" id="SignalP"/>
    </source>
</evidence>
<dbReference type="PANTHER" id="PTHR21724:SF109">
    <property type="entry name" value="SHKT DOMAIN-CONTAINING PROTEIN"/>
    <property type="match status" value="1"/>
</dbReference>
<organism evidence="4 5">
    <name type="scientific">Setaria digitata</name>
    <dbReference type="NCBI Taxonomy" id="48799"/>
    <lineage>
        <taxon>Eukaryota</taxon>
        <taxon>Metazoa</taxon>
        <taxon>Ecdysozoa</taxon>
        <taxon>Nematoda</taxon>
        <taxon>Chromadorea</taxon>
        <taxon>Rhabditida</taxon>
        <taxon>Spirurina</taxon>
        <taxon>Spiruromorpha</taxon>
        <taxon>Filarioidea</taxon>
        <taxon>Setariidae</taxon>
        <taxon>Setaria</taxon>
    </lineage>
</organism>
<feature type="domain" description="ShKT" evidence="3">
    <location>
        <begin position="158"/>
        <end position="192"/>
    </location>
</feature>
<evidence type="ECO:0000259" key="3">
    <source>
        <dbReference type="PROSITE" id="PS51670"/>
    </source>
</evidence>
<dbReference type="PANTHER" id="PTHR21724">
    <property type="entry name" value="SHKT DOMAIN-CONTAINING PROTEIN"/>
    <property type="match status" value="1"/>
</dbReference>
<proteinExistence type="predicted"/>
<dbReference type="InterPro" id="IPR003582">
    <property type="entry name" value="ShKT_dom"/>
</dbReference>
<keyword evidence="1" id="KW-1015">Disulfide bond</keyword>
<dbReference type="Pfam" id="PF01549">
    <property type="entry name" value="ShK"/>
    <property type="match status" value="3"/>
</dbReference>
<dbReference type="PROSITE" id="PS51670">
    <property type="entry name" value="SHKT"/>
    <property type="match status" value="3"/>
</dbReference>
<name>A0A915PSD7_9BILA</name>
<feature type="disulfide bond" evidence="1">
    <location>
        <begin position="158"/>
        <end position="192"/>
    </location>
</feature>
<reference evidence="5" key="1">
    <citation type="submission" date="2022-11" db="UniProtKB">
        <authorList>
            <consortium name="WormBaseParasite"/>
        </authorList>
    </citation>
    <scope>IDENTIFICATION</scope>
</reference>
<accession>A0A915PSD7</accession>
<evidence type="ECO:0000313" key="4">
    <source>
        <dbReference type="Proteomes" id="UP000887581"/>
    </source>
</evidence>
<dbReference type="Gene3D" id="1.10.10.1870">
    <property type="entry name" value="ShTK domain-like"/>
    <property type="match status" value="1"/>
</dbReference>
<dbReference type="Proteomes" id="UP000887581">
    <property type="component" value="Unplaced"/>
</dbReference>
<feature type="chain" id="PRO_5036917892" evidence="2">
    <location>
        <begin position="24"/>
        <end position="213"/>
    </location>
</feature>